<dbReference type="EMBL" id="CP024421">
    <property type="protein sequence ID" value="ATQ53962.1"/>
    <property type="molecule type" value="Genomic_DNA"/>
</dbReference>
<organism evidence="1 2">
    <name type="scientific">Brucella suis</name>
    <dbReference type="NCBI Taxonomy" id="29461"/>
    <lineage>
        <taxon>Bacteria</taxon>
        <taxon>Pseudomonadati</taxon>
        <taxon>Pseudomonadota</taxon>
        <taxon>Alphaproteobacteria</taxon>
        <taxon>Hyphomicrobiales</taxon>
        <taxon>Brucellaceae</taxon>
        <taxon>Brucella/Ochrobactrum group</taxon>
        <taxon>Brucella</taxon>
    </lineage>
</organism>
<gene>
    <name evidence="1" type="ORF">CS875_15250</name>
</gene>
<sequence length="72" mass="8422">MMDAPARPGPARPCHVLRTCPVKKRVILYSGEAYHFSRPERAHTLRFLMQRYEKFLDFSSIILCKTKKGAWL</sequence>
<proteinExistence type="predicted"/>
<accession>A0AAI8H864</accession>
<reference evidence="1 2" key="1">
    <citation type="submission" date="2017-10" db="EMBL/GenBank/DDBJ databases">
        <title>First isolation and characterization of Brucella suis from yak.</title>
        <authorList>
            <person name="Yang X."/>
            <person name="Wang N."/>
            <person name="Cao X."/>
            <person name="Bie P."/>
            <person name="Wang J."/>
            <person name="Lyu Y."/>
            <person name="Wu Q."/>
        </authorList>
    </citation>
    <scope>NUCLEOTIDE SEQUENCE [LARGE SCALE GENOMIC DNA]</scope>
    <source>
        <strain evidence="1 2">QH05</strain>
    </source>
</reference>
<evidence type="ECO:0000313" key="1">
    <source>
        <dbReference type="EMBL" id="ATQ53962.1"/>
    </source>
</evidence>
<dbReference type="AlphaFoldDB" id="A0AAI8H864"/>
<dbReference type="Proteomes" id="UP000230889">
    <property type="component" value="Chromosome 2"/>
</dbReference>
<name>A0AAI8H864_BRUSS</name>
<protein>
    <submittedName>
        <fullName evidence="1">Uncharacterized protein</fullName>
    </submittedName>
</protein>
<evidence type="ECO:0000313" key="2">
    <source>
        <dbReference type="Proteomes" id="UP000230889"/>
    </source>
</evidence>